<dbReference type="Proteomes" id="UP000284250">
    <property type="component" value="Unassembled WGS sequence"/>
</dbReference>
<protein>
    <recommendedName>
        <fullName evidence="3">STAS/SEC14 domain-containing protein</fullName>
    </recommendedName>
</protein>
<reference evidence="1 2" key="1">
    <citation type="submission" date="2019-01" db="EMBL/GenBank/DDBJ databases">
        <title>Hymenobacter humicola sp. nov., isolated from soils in Antarctica.</title>
        <authorList>
            <person name="Sedlacek I."/>
            <person name="Holochova P."/>
            <person name="Kralova S."/>
            <person name="Pantucek R."/>
            <person name="Stankova E."/>
            <person name="Vrbovska V."/>
            <person name="Kristofova L."/>
            <person name="Svec P."/>
            <person name="Busse H.-J."/>
        </authorList>
    </citation>
    <scope>NUCLEOTIDE SEQUENCE [LARGE SCALE GENOMIC DNA]</scope>
    <source>
        <strain evidence="1 2">CCM 8852</strain>
    </source>
</reference>
<proteinExistence type="predicted"/>
<comment type="caution">
    <text evidence="1">The sequence shown here is derived from an EMBL/GenBank/DDBJ whole genome shotgun (WGS) entry which is preliminary data.</text>
</comment>
<organism evidence="1 2">
    <name type="scientific">Hymenobacter rubripertinctus</name>
    <dbReference type="NCBI Taxonomy" id="2029981"/>
    <lineage>
        <taxon>Bacteria</taxon>
        <taxon>Pseudomonadati</taxon>
        <taxon>Bacteroidota</taxon>
        <taxon>Cytophagia</taxon>
        <taxon>Cytophagales</taxon>
        <taxon>Hymenobacteraceae</taxon>
        <taxon>Hymenobacter</taxon>
    </lineage>
</organism>
<dbReference type="OrthoDB" id="882485at2"/>
<gene>
    <name evidence="1" type="ORF">D0T11_08575</name>
</gene>
<evidence type="ECO:0000313" key="1">
    <source>
        <dbReference type="EMBL" id="RIY11052.1"/>
    </source>
</evidence>
<keyword evidence="2" id="KW-1185">Reference proteome</keyword>
<dbReference type="RefSeq" id="WP_119655370.1">
    <property type="nucleotide sequence ID" value="NZ_JBHUOI010000009.1"/>
</dbReference>
<sequence>MIERLLSNSRSPDYCRLRYEPQKQWLRVTWAGYVGSEYAREGALASLQMLRELPCPYLLNDNSQLEGPWFDSLFWLAQEWGPAAAAAGLQYVAHVVRVGTFANTFLLTPTHQLFNKFEIQIFDSAQEATEWLLSCQTAGPPE</sequence>
<evidence type="ECO:0000313" key="2">
    <source>
        <dbReference type="Proteomes" id="UP000284250"/>
    </source>
</evidence>
<name>A0A418R0U7_9BACT</name>
<accession>A0A418R0U7</accession>
<dbReference type="AlphaFoldDB" id="A0A418R0U7"/>
<evidence type="ECO:0008006" key="3">
    <source>
        <dbReference type="Google" id="ProtNLM"/>
    </source>
</evidence>
<dbReference type="EMBL" id="QYCN01000010">
    <property type="protein sequence ID" value="RIY11052.1"/>
    <property type="molecule type" value="Genomic_DNA"/>
</dbReference>